<dbReference type="STRING" id="717646.M2N5F3"/>
<dbReference type="HOGENOM" id="CLU_248100_0_0_1"/>
<dbReference type="Proteomes" id="UP000011761">
    <property type="component" value="Unassembled WGS sequence"/>
</dbReference>
<reference evidence="3 4" key="1">
    <citation type="journal article" date="2012" name="PLoS Pathog.">
        <title>Diverse lifestyles and strategies of plant pathogenesis encoded in the genomes of eighteen Dothideomycetes fungi.</title>
        <authorList>
            <person name="Ohm R.A."/>
            <person name="Feau N."/>
            <person name="Henrissat B."/>
            <person name="Schoch C.L."/>
            <person name="Horwitz B.A."/>
            <person name="Barry K.W."/>
            <person name="Condon B.J."/>
            <person name="Copeland A.C."/>
            <person name="Dhillon B."/>
            <person name="Glaser F."/>
            <person name="Hesse C.N."/>
            <person name="Kosti I."/>
            <person name="LaButti K."/>
            <person name="Lindquist E.A."/>
            <person name="Lucas S."/>
            <person name="Salamov A.A."/>
            <person name="Bradshaw R.E."/>
            <person name="Ciuffetti L."/>
            <person name="Hamelin R.C."/>
            <person name="Kema G.H.J."/>
            <person name="Lawrence C."/>
            <person name="Scott J.A."/>
            <person name="Spatafora J.W."/>
            <person name="Turgeon B.G."/>
            <person name="de Wit P.J.G.M."/>
            <person name="Zhong S."/>
            <person name="Goodwin S.B."/>
            <person name="Grigoriev I.V."/>
        </authorList>
    </citation>
    <scope>NUCLEOTIDE SEQUENCE [LARGE SCALE GENOMIC DNA]</scope>
    <source>
        <strain evidence="3 4">UAMH 10762</strain>
    </source>
</reference>
<dbReference type="GO" id="GO:0000723">
    <property type="term" value="P:telomere maintenance"/>
    <property type="evidence" value="ECO:0007669"/>
    <property type="project" value="InterPro"/>
</dbReference>
<proteinExistence type="predicted"/>
<feature type="region of interest" description="Disordered" evidence="1">
    <location>
        <begin position="1013"/>
        <end position="1076"/>
    </location>
</feature>
<feature type="region of interest" description="Disordered" evidence="1">
    <location>
        <begin position="553"/>
        <end position="584"/>
    </location>
</feature>
<gene>
    <name evidence="3" type="ORF">BAUCODRAFT_36741</name>
</gene>
<feature type="compositionally biased region" description="Polar residues" evidence="1">
    <location>
        <begin position="781"/>
        <end position="796"/>
    </location>
</feature>
<dbReference type="SMART" id="SM00976">
    <property type="entry name" value="Telo_bind"/>
    <property type="match status" value="1"/>
</dbReference>
<organism evidence="3 4">
    <name type="scientific">Baudoinia panamericana (strain UAMH 10762)</name>
    <name type="common">Angels' share fungus</name>
    <name type="synonym">Baudoinia compniacensis (strain UAMH 10762)</name>
    <dbReference type="NCBI Taxonomy" id="717646"/>
    <lineage>
        <taxon>Eukaryota</taxon>
        <taxon>Fungi</taxon>
        <taxon>Dikarya</taxon>
        <taxon>Ascomycota</taxon>
        <taxon>Pezizomycotina</taxon>
        <taxon>Dothideomycetes</taxon>
        <taxon>Dothideomycetidae</taxon>
        <taxon>Mycosphaerellales</taxon>
        <taxon>Teratosphaeriaceae</taxon>
        <taxon>Baudoinia</taxon>
    </lineage>
</organism>
<feature type="region of interest" description="Disordered" evidence="1">
    <location>
        <begin position="379"/>
        <end position="441"/>
    </location>
</feature>
<evidence type="ECO:0000259" key="2">
    <source>
        <dbReference type="SMART" id="SM00976"/>
    </source>
</evidence>
<feature type="compositionally biased region" description="Polar residues" evidence="1">
    <location>
        <begin position="811"/>
        <end position="821"/>
    </location>
</feature>
<feature type="region of interest" description="Disordered" evidence="1">
    <location>
        <begin position="1379"/>
        <end position="1408"/>
    </location>
</feature>
<dbReference type="Gene3D" id="2.40.50.140">
    <property type="entry name" value="Nucleic acid-binding proteins"/>
    <property type="match status" value="1"/>
</dbReference>
<dbReference type="eggNOG" id="ENOG502SAAT">
    <property type="taxonomic scope" value="Eukaryota"/>
</dbReference>
<feature type="region of interest" description="Disordered" evidence="1">
    <location>
        <begin position="607"/>
        <end position="631"/>
    </location>
</feature>
<dbReference type="EMBL" id="KB445559">
    <property type="protein sequence ID" value="EMC94274.1"/>
    <property type="molecule type" value="Genomic_DNA"/>
</dbReference>
<feature type="region of interest" description="Disordered" evidence="1">
    <location>
        <begin position="1105"/>
        <end position="1128"/>
    </location>
</feature>
<evidence type="ECO:0000313" key="4">
    <source>
        <dbReference type="Proteomes" id="UP000011761"/>
    </source>
</evidence>
<dbReference type="SUPFAM" id="SSF50249">
    <property type="entry name" value="Nucleic acid-binding proteins"/>
    <property type="match status" value="1"/>
</dbReference>
<feature type="domain" description="Telomeric single stranded DNA binding POT1/Cdc13" evidence="2">
    <location>
        <begin position="1201"/>
        <end position="1338"/>
    </location>
</feature>
<feature type="compositionally biased region" description="Low complexity" evidence="1">
    <location>
        <begin position="1107"/>
        <end position="1124"/>
    </location>
</feature>
<dbReference type="InterPro" id="IPR011564">
    <property type="entry name" value="Telomer_end-bd_POT1/Cdc13"/>
</dbReference>
<dbReference type="InterPro" id="IPR012340">
    <property type="entry name" value="NA-bd_OB-fold"/>
</dbReference>
<feature type="compositionally biased region" description="Basic and acidic residues" evidence="1">
    <location>
        <begin position="1067"/>
        <end position="1076"/>
    </location>
</feature>
<feature type="compositionally biased region" description="Polar residues" evidence="1">
    <location>
        <begin position="1054"/>
        <end position="1066"/>
    </location>
</feature>
<dbReference type="Pfam" id="PF02765">
    <property type="entry name" value="POT1"/>
    <property type="match status" value="1"/>
</dbReference>
<feature type="region of interest" description="Disordered" evidence="1">
    <location>
        <begin position="779"/>
        <end position="825"/>
    </location>
</feature>
<dbReference type="GO" id="GO:0003677">
    <property type="term" value="F:DNA binding"/>
    <property type="evidence" value="ECO:0007669"/>
    <property type="project" value="InterPro"/>
</dbReference>
<evidence type="ECO:0000256" key="1">
    <source>
        <dbReference type="SAM" id="MobiDB-lite"/>
    </source>
</evidence>
<feature type="compositionally biased region" description="Polar residues" evidence="1">
    <location>
        <begin position="271"/>
        <end position="284"/>
    </location>
</feature>
<feature type="compositionally biased region" description="Polar residues" evidence="1">
    <location>
        <begin position="392"/>
        <end position="402"/>
    </location>
</feature>
<protein>
    <recommendedName>
        <fullName evidence="2">Telomeric single stranded DNA binding POT1/Cdc13 domain-containing protein</fullName>
    </recommendedName>
</protein>
<sequence length="1408" mass="150381">METVPIQSLDPGNGLPTGAAIRAVVTLSWPYSSSTRQCALLLADPDFRLRHNKGQIRVRFRGPSAEAVAKAHAGIGDEVVLSLDGASWVRDVGAPKTPGRSVGGELVFERRLQFKVQSEDRKDDIDVDAPASPPTPPQIEKNQALHSSTPPSTRTQGLRSSFDGTFDSIPIYSSPAFVKRSRLSGGSFLDPAFDPFSDDALELQQPNKKQRLSFGHVAQWRYTERSPSPVKPTSSPHTVDQVGHSASLVESHAHTVAFQDATDTDGLADENSVSLNGASETTSMLGPLQPQPVPAPATSAVAPVTSDNPLYGDIEVSSEGQQPVMCNHNGVPVSNEAPDNNVQVPLLPSVGHALDNVDAVMSDQADSDTKVLQAGLQPPMAEEAGHQESESLPHQNTVSARTNVDHDDPGHEASANAASTTPVRSHPLVNLQGTGSAESNRFGALEQPPALEGVLSPQPHTPRKSVSFDFRLDRTAETSARVTPQSERDTIMAKTYKSLFGFGSTPSPSPETPVNDSPIRVAVTETASSLPDAELATIIMFHHDNEALAETALSPGVPSPELRVVDSQDLDNSNKSPENAAPVSHMNEIDDGVLHTVAPVAAVEDVASPLPAERAEDPPLDNDRAEADLNVPTNEGPIIATESEADKVQLTDVSMTESKSLEPDMDDEGDDHLGRGLLVPQDDAHGKIAVEESLVGDESADAELHAGPVDQPALLSFVSTTGNNNLIDHARENDIPIAMPDHVLDEGQSQGLSPPSFDNAGVEEAQKYRMEDAGFQHNVDDSYQSSIPDAQHSATNVGLGDSTAAEPSPPLGTTESGQVTDGSPAEDSQLRLLAHTSPSLRAGDAPEIAMADSTMFDVPTMFDGMTDADPSNIVHEQQANTTGTLEQPVSVDAGEALEVAPAAQTKVCLDAPSLYDESPSDLGPIERIRKASKRSEDLMEDIDIHSQEATHDVAVPQPVNYPSLPRSPFDSQEVFELEETVPIKHERIARETLPLTPQLTQTESDIPPVTAVAEEPTSMKRSPEEPLDPGVLHTESETPLAATAARQTTPPQRSTEQPLNLETAHSTVKDSGVDSTRDATLVGDEEQAHGTMDTAVSTAKFSEAEKGTIGPPQGLGLLLGTPKTPTRKSLKSRISHVPDVISAWFSPKRSSGITKDTPAQGPKAATEVRLVDTNHHADGASAVPTLSQSPSNGVLTSVGYFTPLSQLERRLNPSNQAAVGTANTVDVLAAVADSTKPPERSKNGPRDYFTVFRVSDSSISANATFEVQVFRPWKAVLPVAEVGDVILLRSFAVKSRKRQPYLLSTDASAWCVWRCGSPHGDEHLDDDEKEREKPIWARKHVNGTGTGMPLQMREEVKGPPVELGEEERQHAKVLRDWWVAHGGGNNSQDNDSNAATKSTTNPRLEADL</sequence>
<dbReference type="GeneID" id="19113055"/>
<feature type="region of interest" description="Disordered" evidence="1">
    <location>
        <begin position="119"/>
        <end position="160"/>
    </location>
</feature>
<dbReference type="GO" id="GO:0000781">
    <property type="term" value="C:chromosome, telomeric region"/>
    <property type="evidence" value="ECO:0007669"/>
    <property type="project" value="InterPro"/>
</dbReference>
<dbReference type="KEGG" id="bcom:BAUCODRAFT_36741"/>
<feature type="compositionally biased region" description="Basic and acidic residues" evidence="1">
    <location>
        <begin position="613"/>
        <end position="627"/>
    </location>
</feature>
<dbReference type="CDD" id="cd04497">
    <property type="entry name" value="hPOT1_OB1_like"/>
    <property type="match status" value="1"/>
</dbReference>
<dbReference type="RefSeq" id="XP_007678704.1">
    <property type="nucleotide sequence ID" value="XM_007680514.1"/>
</dbReference>
<feature type="region of interest" description="Disordered" evidence="1">
    <location>
        <begin position="263"/>
        <end position="299"/>
    </location>
</feature>
<feature type="compositionally biased region" description="Low complexity" evidence="1">
    <location>
        <begin position="1038"/>
        <end position="1053"/>
    </location>
</feature>
<accession>M2N5F3</accession>
<name>M2N5F3_BAUPA</name>
<feature type="compositionally biased region" description="Polar residues" evidence="1">
    <location>
        <begin position="140"/>
        <end position="160"/>
    </location>
</feature>
<keyword evidence="4" id="KW-1185">Reference proteome</keyword>
<dbReference type="OMA" id="RARMSYG"/>
<dbReference type="OrthoDB" id="5363079at2759"/>
<evidence type="ECO:0000313" key="3">
    <source>
        <dbReference type="EMBL" id="EMC94274.1"/>
    </source>
</evidence>